<dbReference type="Gene3D" id="3.30.160.390">
    <property type="entry name" value="Integrase, DNA-binding domain"/>
    <property type="match status" value="1"/>
</dbReference>
<dbReference type="InterPro" id="IPR013762">
    <property type="entry name" value="Integrase-like_cat_sf"/>
</dbReference>
<dbReference type="InterPro" id="IPR002104">
    <property type="entry name" value="Integrase_catalytic"/>
</dbReference>
<dbReference type="STRING" id="1244869.H261_17468"/>
<dbReference type="InterPro" id="IPR050808">
    <property type="entry name" value="Phage_Integrase"/>
</dbReference>
<comment type="caution">
    <text evidence="8">The sequence shown here is derived from an EMBL/GenBank/DDBJ whole genome shotgun (WGS) entry which is preliminary data.</text>
</comment>
<dbReference type="GO" id="GO:0003677">
    <property type="term" value="F:DNA binding"/>
    <property type="evidence" value="ECO:0007669"/>
    <property type="project" value="UniProtKB-UniRule"/>
</dbReference>
<dbReference type="PATRIC" id="fig|1244869.3.peg.3504"/>
<evidence type="ECO:0000313" key="8">
    <source>
        <dbReference type="EMBL" id="EME68611.1"/>
    </source>
</evidence>
<evidence type="ECO:0000256" key="1">
    <source>
        <dbReference type="ARBA" id="ARBA00008857"/>
    </source>
</evidence>
<dbReference type="EMBL" id="AONQ01000058">
    <property type="protein sequence ID" value="EME68611.1"/>
    <property type="molecule type" value="Genomic_DNA"/>
</dbReference>
<comment type="similarity">
    <text evidence="1">Belongs to the 'phage' integrase family.</text>
</comment>
<dbReference type="OrthoDB" id="7298605at2"/>
<gene>
    <name evidence="8" type="ORF">H261_17468</name>
</gene>
<reference evidence="8 9" key="1">
    <citation type="journal article" date="2014" name="Genome Announc.">
        <title>Draft Genome Sequence of Magnetospirillum sp. Strain SO-1, a Freshwater Magnetotactic Bacterium Isolated from the Ol'khovka River, Russia.</title>
        <authorList>
            <person name="Grouzdev D.S."/>
            <person name="Dziuba M.V."/>
            <person name="Sukhacheva M.S."/>
            <person name="Mardanov A.V."/>
            <person name="Beletskiy A.V."/>
            <person name="Kuznetsov B.B."/>
            <person name="Skryabin K.G."/>
        </authorList>
    </citation>
    <scope>NUCLEOTIDE SEQUENCE [LARGE SCALE GENOMIC DNA]</scope>
    <source>
        <strain evidence="8 9">SO-1</strain>
    </source>
</reference>
<evidence type="ECO:0000256" key="3">
    <source>
        <dbReference type="ARBA" id="ARBA00023125"/>
    </source>
</evidence>
<evidence type="ECO:0000259" key="6">
    <source>
        <dbReference type="PROSITE" id="PS51898"/>
    </source>
</evidence>
<keyword evidence="2" id="KW-0229">DNA integration</keyword>
<dbReference type="Gene3D" id="1.10.150.130">
    <property type="match status" value="1"/>
</dbReference>
<keyword evidence="3 5" id="KW-0238">DNA-binding</keyword>
<dbReference type="InterPro" id="IPR010998">
    <property type="entry name" value="Integrase_recombinase_N"/>
</dbReference>
<dbReference type="Pfam" id="PF13356">
    <property type="entry name" value="Arm-DNA-bind_3"/>
    <property type="match status" value="1"/>
</dbReference>
<dbReference type="InterPro" id="IPR044068">
    <property type="entry name" value="CB"/>
</dbReference>
<dbReference type="InterPro" id="IPR053876">
    <property type="entry name" value="Phage_int_M"/>
</dbReference>
<accession>M2Y6D7</accession>
<protein>
    <submittedName>
        <fullName evidence="8">Phage integrase family protein</fullName>
    </submittedName>
</protein>
<dbReference type="Pfam" id="PF00589">
    <property type="entry name" value="Phage_integrase"/>
    <property type="match status" value="1"/>
</dbReference>
<dbReference type="RefSeq" id="WP_008620061.1">
    <property type="nucleotide sequence ID" value="NZ_AONQ01000058.1"/>
</dbReference>
<keyword evidence="9" id="KW-1185">Reference proteome</keyword>
<dbReference type="PROSITE" id="PS51898">
    <property type="entry name" value="TYR_RECOMBINASE"/>
    <property type="match status" value="1"/>
</dbReference>
<dbReference type="SUPFAM" id="SSF56349">
    <property type="entry name" value="DNA breaking-rejoining enzymes"/>
    <property type="match status" value="1"/>
</dbReference>
<evidence type="ECO:0000256" key="4">
    <source>
        <dbReference type="ARBA" id="ARBA00023172"/>
    </source>
</evidence>
<dbReference type="Gene3D" id="1.10.443.10">
    <property type="entry name" value="Intergrase catalytic core"/>
    <property type="match status" value="1"/>
</dbReference>
<proteinExistence type="inferred from homology"/>
<evidence type="ECO:0000259" key="7">
    <source>
        <dbReference type="PROSITE" id="PS51900"/>
    </source>
</evidence>
<evidence type="ECO:0000256" key="5">
    <source>
        <dbReference type="PROSITE-ProRule" id="PRU01248"/>
    </source>
</evidence>
<dbReference type="Proteomes" id="UP000011744">
    <property type="component" value="Unassembled WGS sequence"/>
</dbReference>
<evidence type="ECO:0000313" key="9">
    <source>
        <dbReference type="Proteomes" id="UP000011744"/>
    </source>
</evidence>
<dbReference type="InterPro" id="IPR011010">
    <property type="entry name" value="DNA_brk_join_enz"/>
</dbReference>
<dbReference type="AlphaFoldDB" id="M2Y6D7"/>
<keyword evidence="4" id="KW-0233">DNA recombination</keyword>
<organism evidence="8 9">
    <name type="scientific">Paramagnetospirillum caucaseum</name>
    <dbReference type="NCBI Taxonomy" id="1244869"/>
    <lineage>
        <taxon>Bacteria</taxon>
        <taxon>Pseudomonadati</taxon>
        <taxon>Pseudomonadota</taxon>
        <taxon>Alphaproteobacteria</taxon>
        <taxon>Rhodospirillales</taxon>
        <taxon>Magnetospirillaceae</taxon>
        <taxon>Paramagnetospirillum</taxon>
    </lineage>
</organism>
<dbReference type="InterPro" id="IPR038488">
    <property type="entry name" value="Integrase_DNA-bd_sf"/>
</dbReference>
<dbReference type="Pfam" id="PF22022">
    <property type="entry name" value="Phage_int_M"/>
    <property type="match status" value="1"/>
</dbReference>
<dbReference type="PROSITE" id="PS51900">
    <property type="entry name" value="CB"/>
    <property type="match status" value="1"/>
</dbReference>
<dbReference type="GO" id="GO:0006310">
    <property type="term" value="P:DNA recombination"/>
    <property type="evidence" value="ECO:0007669"/>
    <property type="project" value="UniProtKB-KW"/>
</dbReference>
<dbReference type="CDD" id="cd00801">
    <property type="entry name" value="INT_P4_C"/>
    <property type="match status" value="1"/>
</dbReference>
<name>M2Y6D7_9PROT</name>
<dbReference type="GO" id="GO:0015074">
    <property type="term" value="P:DNA integration"/>
    <property type="evidence" value="ECO:0007669"/>
    <property type="project" value="UniProtKB-KW"/>
</dbReference>
<evidence type="ECO:0000256" key="2">
    <source>
        <dbReference type="ARBA" id="ARBA00022908"/>
    </source>
</evidence>
<dbReference type="PANTHER" id="PTHR30629">
    <property type="entry name" value="PROPHAGE INTEGRASE"/>
    <property type="match status" value="1"/>
</dbReference>
<feature type="domain" description="Tyr recombinase" evidence="6">
    <location>
        <begin position="217"/>
        <end position="389"/>
    </location>
</feature>
<dbReference type="PANTHER" id="PTHR30629:SF2">
    <property type="entry name" value="PROPHAGE INTEGRASE INTS-RELATED"/>
    <property type="match status" value="1"/>
</dbReference>
<sequence>MKKKLTDRYLQTVKAPEAGRVEIGDTEAPGLFLRITATGVMSWCVRYCPKGGKQARATIGIYRTPGSSDPVVSLSDARTRAKDISAHAARGVDLLAREDAEKASAVAADEITNRTMRVVVAEYIEKHCKPNQRRWKLTERMFEAHVLPKLGDKPVSELRRADVIELLDDMQHKGGLTAQVNRVHAQIKAALNFAAEREYIDANPAAVVKKQYKGEKPRSRVLSDDELKAIWKTADNLNEPSRSLVKMLILTGQRRDEVRCLPWPEIDLEGKLWTLPASRNKGKREHVIPLSPEILALLEEKNEKTGFVFSVTGRKPYAGQKRLKEILDRDSEVTGWTLHDIRRTVASGMAALNIPHDTIGRVLNHAKGDVTAVHYNRHEYLTEKRAALETWARHVAYIVGDGRDAKNIIPLRKAE</sequence>
<dbReference type="InterPro" id="IPR025166">
    <property type="entry name" value="Integrase_DNA_bind_dom"/>
</dbReference>
<feature type="domain" description="Core-binding (CB)" evidence="7">
    <location>
        <begin position="114"/>
        <end position="195"/>
    </location>
</feature>
<dbReference type="eggNOG" id="COG0582">
    <property type="taxonomic scope" value="Bacteria"/>
</dbReference>